<proteinExistence type="predicted"/>
<dbReference type="RefSeq" id="WP_322395908.1">
    <property type="nucleotide sequence ID" value="NZ_WNUI01000663.1"/>
</dbReference>
<dbReference type="InterPro" id="IPR038434">
    <property type="entry name" value="YARHG_sf"/>
</dbReference>
<evidence type="ECO:0000259" key="2">
    <source>
        <dbReference type="SMART" id="SM01324"/>
    </source>
</evidence>
<comment type="caution">
    <text evidence="3">The sequence shown here is derived from an EMBL/GenBank/DDBJ whole genome shotgun (WGS) entry which is preliminary data.</text>
</comment>
<accession>A0AAW9IA01</accession>
<reference evidence="3" key="1">
    <citation type="submission" date="2019-11" db="EMBL/GenBank/DDBJ databases">
        <title>Characterization of Clostridium perfringens isolates from swine manure treated agricultural soils.</title>
        <authorList>
            <person name="Wushke S.T."/>
        </authorList>
    </citation>
    <scope>NUCLEOTIDE SEQUENCE</scope>
    <source>
        <strain evidence="3">X94</strain>
    </source>
</reference>
<evidence type="ECO:0000256" key="1">
    <source>
        <dbReference type="SAM" id="MobiDB-lite"/>
    </source>
</evidence>
<feature type="domain" description="YARHG" evidence="2">
    <location>
        <begin position="51"/>
        <end position="129"/>
    </location>
</feature>
<dbReference type="Proteomes" id="UP001288778">
    <property type="component" value="Unassembled WGS sequence"/>
</dbReference>
<feature type="non-terminal residue" evidence="3">
    <location>
        <position position="129"/>
    </location>
</feature>
<gene>
    <name evidence="3" type="ORF">GNF68_17305</name>
</gene>
<evidence type="ECO:0000313" key="4">
    <source>
        <dbReference type="Proteomes" id="UP001288778"/>
    </source>
</evidence>
<dbReference type="AlphaFoldDB" id="A0AAW9IA01"/>
<dbReference type="EMBL" id="WNUI01000663">
    <property type="protein sequence ID" value="MDZ4910730.1"/>
    <property type="molecule type" value="Genomic_DNA"/>
</dbReference>
<dbReference type="InterPro" id="IPR025582">
    <property type="entry name" value="YARHG_dom"/>
</dbReference>
<organism evidence="3 4">
    <name type="scientific">Clostridium perfringens</name>
    <dbReference type="NCBI Taxonomy" id="1502"/>
    <lineage>
        <taxon>Bacteria</taxon>
        <taxon>Bacillati</taxon>
        <taxon>Bacillota</taxon>
        <taxon>Clostridia</taxon>
        <taxon>Eubacteriales</taxon>
        <taxon>Clostridiaceae</taxon>
        <taxon>Clostridium</taxon>
    </lineage>
</organism>
<feature type="region of interest" description="Disordered" evidence="1">
    <location>
        <begin position="1"/>
        <end position="44"/>
    </location>
</feature>
<feature type="compositionally biased region" description="Low complexity" evidence="1">
    <location>
        <begin position="35"/>
        <end position="44"/>
    </location>
</feature>
<protein>
    <submittedName>
        <fullName evidence="3">YARHG domain-containing protein</fullName>
    </submittedName>
</protein>
<feature type="non-terminal residue" evidence="3">
    <location>
        <position position="1"/>
    </location>
</feature>
<evidence type="ECO:0000313" key="3">
    <source>
        <dbReference type="EMBL" id="MDZ4910730.1"/>
    </source>
</evidence>
<dbReference type="Gene3D" id="1.20.58.1690">
    <property type="match status" value="1"/>
</dbReference>
<dbReference type="Pfam" id="PF13308">
    <property type="entry name" value="YARHG"/>
    <property type="match status" value="1"/>
</dbReference>
<sequence length="129" mass="14533">SKTGFIVINNGKDDDTSGENSTTNKTTKEVIIQDNNSNSSSNNFSSAYEVDGYIFSDSDVRYLTASDLSGLSSWELKLARNEIYARHGRLFKDSSLQNYFNSCTWYNGYISPDDFNDDSLNSVEKYNVK</sequence>
<name>A0AAW9IA01_CLOPF</name>
<dbReference type="SMART" id="SM01324">
    <property type="entry name" value="YARHG"/>
    <property type="match status" value="1"/>
</dbReference>